<comment type="caution">
    <text evidence="1">The sequence shown here is derived from an EMBL/GenBank/DDBJ whole genome shotgun (WGS) entry which is preliminary data.</text>
</comment>
<gene>
    <name evidence="1" type="ORF">Y1Q_0001541</name>
</gene>
<dbReference type="EMBL" id="AKHW03006295">
    <property type="protein sequence ID" value="KYO21293.1"/>
    <property type="molecule type" value="Genomic_DNA"/>
</dbReference>
<name>A0A151M9U8_ALLMI</name>
<keyword evidence="2" id="KW-1185">Reference proteome</keyword>
<sequence>MHEGLDSLLTSSPFIPALLSLGELLAGTLCCGLVRRAVGCWDPGSATGGSNLGRGGTRRLGLLPVPPLAILPETQLGSWVFWLISGPGFKP</sequence>
<proteinExistence type="predicted"/>
<reference evidence="1 2" key="1">
    <citation type="journal article" date="2012" name="Genome Biol.">
        <title>Sequencing three crocodilian genomes to illuminate the evolution of archosaurs and amniotes.</title>
        <authorList>
            <person name="St John J.A."/>
            <person name="Braun E.L."/>
            <person name="Isberg S.R."/>
            <person name="Miles L.G."/>
            <person name="Chong A.Y."/>
            <person name="Gongora J."/>
            <person name="Dalzell P."/>
            <person name="Moran C."/>
            <person name="Bed'hom B."/>
            <person name="Abzhanov A."/>
            <person name="Burgess S.C."/>
            <person name="Cooksey A.M."/>
            <person name="Castoe T.A."/>
            <person name="Crawford N.G."/>
            <person name="Densmore L.D."/>
            <person name="Drew J.C."/>
            <person name="Edwards S.V."/>
            <person name="Faircloth B.C."/>
            <person name="Fujita M.K."/>
            <person name="Greenwold M.J."/>
            <person name="Hoffmann F.G."/>
            <person name="Howard J.M."/>
            <person name="Iguchi T."/>
            <person name="Janes D.E."/>
            <person name="Khan S.Y."/>
            <person name="Kohno S."/>
            <person name="de Koning A.J."/>
            <person name="Lance S.L."/>
            <person name="McCarthy F.M."/>
            <person name="McCormack J.E."/>
            <person name="Merchant M.E."/>
            <person name="Peterson D.G."/>
            <person name="Pollock D.D."/>
            <person name="Pourmand N."/>
            <person name="Raney B.J."/>
            <person name="Roessler K.A."/>
            <person name="Sanford J.R."/>
            <person name="Sawyer R.H."/>
            <person name="Schmidt C.J."/>
            <person name="Triplett E.W."/>
            <person name="Tuberville T.D."/>
            <person name="Venegas-Anaya M."/>
            <person name="Howard J.T."/>
            <person name="Jarvis E.D."/>
            <person name="Guillette L.J.Jr."/>
            <person name="Glenn T.C."/>
            <person name="Green R.E."/>
            <person name="Ray D.A."/>
        </authorList>
    </citation>
    <scope>NUCLEOTIDE SEQUENCE [LARGE SCALE GENOMIC DNA]</scope>
    <source>
        <strain evidence="1">KSC_2009_1</strain>
    </source>
</reference>
<protein>
    <submittedName>
        <fullName evidence="1">Uncharacterized protein</fullName>
    </submittedName>
</protein>
<dbReference type="Proteomes" id="UP000050525">
    <property type="component" value="Unassembled WGS sequence"/>
</dbReference>
<accession>A0A151M9U8</accession>
<evidence type="ECO:0000313" key="1">
    <source>
        <dbReference type="EMBL" id="KYO21293.1"/>
    </source>
</evidence>
<organism evidence="1 2">
    <name type="scientific">Alligator mississippiensis</name>
    <name type="common">American alligator</name>
    <dbReference type="NCBI Taxonomy" id="8496"/>
    <lineage>
        <taxon>Eukaryota</taxon>
        <taxon>Metazoa</taxon>
        <taxon>Chordata</taxon>
        <taxon>Craniata</taxon>
        <taxon>Vertebrata</taxon>
        <taxon>Euteleostomi</taxon>
        <taxon>Archelosauria</taxon>
        <taxon>Archosauria</taxon>
        <taxon>Crocodylia</taxon>
        <taxon>Alligatoridae</taxon>
        <taxon>Alligatorinae</taxon>
        <taxon>Alligator</taxon>
    </lineage>
</organism>
<evidence type="ECO:0000313" key="2">
    <source>
        <dbReference type="Proteomes" id="UP000050525"/>
    </source>
</evidence>
<dbReference type="AlphaFoldDB" id="A0A151M9U8"/>